<gene>
    <name evidence="2" type="ORF">B296_00046242</name>
</gene>
<dbReference type="Proteomes" id="UP000287651">
    <property type="component" value="Unassembled WGS sequence"/>
</dbReference>
<organism evidence="2 3">
    <name type="scientific">Ensete ventricosum</name>
    <name type="common">Abyssinian banana</name>
    <name type="synonym">Musa ensete</name>
    <dbReference type="NCBI Taxonomy" id="4639"/>
    <lineage>
        <taxon>Eukaryota</taxon>
        <taxon>Viridiplantae</taxon>
        <taxon>Streptophyta</taxon>
        <taxon>Embryophyta</taxon>
        <taxon>Tracheophyta</taxon>
        <taxon>Spermatophyta</taxon>
        <taxon>Magnoliopsida</taxon>
        <taxon>Liliopsida</taxon>
        <taxon>Zingiberales</taxon>
        <taxon>Musaceae</taxon>
        <taxon>Ensete</taxon>
    </lineage>
</organism>
<sequence>MKKEATTTLGEEDLDRASLSDRRDEGTAVGGSGDSGDGRMGRWQDPVAVSDGRQWRKEREEGSDKKQRWSTATWL</sequence>
<accession>A0A426XU94</accession>
<protein>
    <submittedName>
        <fullName evidence="2">Uncharacterized protein</fullName>
    </submittedName>
</protein>
<evidence type="ECO:0000313" key="2">
    <source>
        <dbReference type="EMBL" id="RRT43073.1"/>
    </source>
</evidence>
<dbReference type="AlphaFoldDB" id="A0A426XU94"/>
<evidence type="ECO:0000256" key="1">
    <source>
        <dbReference type="SAM" id="MobiDB-lite"/>
    </source>
</evidence>
<dbReference type="EMBL" id="AMZH03017385">
    <property type="protein sequence ID" value="RRT43073.1"/>
    <property type="molecule type" value="Genomic_DNA"/>
</dbReference>
<proteinExistence type="predicted"/>
<name>A0A426XU94_ENSVE</name>
<comment type="caution">
    <text evidence="2">The sequence shown here is derived from an EMBL/GenBank/DDBJ whole genome shotgun (WGS) entry which is preliminary data.</text>
</comment>
<feature type="compositionally biased region" description="Basic and acidic residues" evidence="1">
    <location>
        <begin position="53"/>
        <end position="67"/>
    </location>
</feature>
<feature type="compositionally biased region" description="Basic and acidic residues" evidence="1">
    <location>
        <begin position="15"/>
        <end position="26"/>
    </location>
</feature>
<evidence type="ECO:0000313" key="3">
    <source>
        <dbReference type="Proteomes" id="UP000287651"/>
    </source>
</evidence>
<feature type="region of interest" description="Disordered" evidence="1">
    <location>
        <begin position="1"/>
        <end position="75"/>
    </location>
</feature>
<reference evidence="2 3" key="1">
    <citation type="journal article" date="2014" name="Agronomy (Basel)">
        <title>A Draft Genome Sequence for Ensete ventricosum, the Drought-Tolerant Tree Against Hunger.</title>
        <authorList>
            <person name="Harrison J."/>
            <person name="Moore K.A."/>
            <person name="Paszkiewicz K."/>
            <person name="Jones T."/>
            <person name="Grant M."/>
            <person name="Ambacheew D."/>
            <person name="Muzemil S."/>
            <person name="Studholme D.J."/>
        </authorList>
    </citation>
    <scope>NUCLEOTIDE SEQUENCE [LARGE SCALE GENOMIC DNA]</scope>
</reference>